<reference evidence="4 5" key="1">
    <citation type="journal article" date="2011" name="J. Bacteriol.">
        <title>Genome sequence of the repetitive-sequence-rich Mycoplasma fermentans strain M64.</title>
        <authorList>
            <person name="Shu H.W."/>
            <person name="Liu T.T."/>
            <person name="Chang H.Y."/>
            <person name="Liu Y.M."/>
            <person name="Wu K.M."/>
            <person name="Shu H.Y."/>
            <person name="Tsai S.F."/>
            <person name="Hsiao K.J."/>
            <person name="Hu W.S."/>
            <person name="Ng W.V."/>
        </authorList>
    </citation>
    <scope>NUCLEOTIDE SEQUENCE [LARGE SCALE GENOMIC DNA]</scope>
    <source>
        <strain evidence="4 5">M64</strain>
    </source>
</reference>
<evidence type="ECO:0000313" key="5">
    <source>
        <dbReference type="Proteomes" id="UP000007473"/>
    </source>
</evidence>
<evidence type="ECO:0000259" key="3">
    <source>
        <dbReference type="Pfam" id="PF12804"/>
    </source>
</evidence>
<dbReference type="RefSeq" id="WP_013526613.1">
    <property type="nucleotide sequence ID" value="NC_014921.1"/>
</dbReference>
<gene>
    <name evidence="4" type="primary">glmU</name>
    <name evidence="4" type="ordered locus">MfeM64YM_0050</name>
</gene>
<dbReference type="InterPro" id="IPR050065">
    <property type="entry name" value="GlmU-like"/>
</dbReference>
<dbReference type="InterPro" id="IPR025877">
    <property type="entry name" value="MobA-like_NTP_Trfase"/>
</dbReference>
<dbReference type="AlphaFoldDB" id="A0AB32XAE6"/>
<keyword evidence="2" id="KW-0548">Nucleotidyltransferase</keyword>
<accession>A0AB32XAE6</accession>
<sequence length="232" mass="26753">MKFGIILSAGNQTRFKSATPKALVNVNGKILLEENILRMSKYCDHIFTICSSQNEHFFEKYNHIAISSGKGSGDAVLKALLEIKQKYGFSSNDTCFILWGDCLIEDLIYKKVVENYKKVGIVPCVFEEKPYVQIFQKQDNKIDVLFSKFGENASSGFHDLSIFYFNCEEILKYLLDFQNKIIGMDGNYVHKHGNEMEFLDVFNETDIKAQILEIKNYQDMSFNTIEQLKNIK</sequence>
<proteinExistence type="predicted"/>
<feature type="domain" description="MobA-like NTP transferase" evidence="3">
    <location>
        <begin position="4"/>
        <end position="119"/>
    </location>
</feature>
<dbReference type="Gene3D" id="3.90.550.10">
    <property type="entry name" value="Spore Coat Polysaccharide Biosynthesis Protein SpsA, Chain A"/>
    <property type="match status" value="1"/>
</dbReference>
<evidence type="ECO:0000256" key="2">
    <source>
        <dbReference type="ARBA" id="ARBA00022695"/>
    </source>
</evidence>
<dbReference type="Pfam" id="PF12804">
    <property type="entry name" value="NTP_transf_3"/>
    <property type="match status" value="1"/>
</dbReference>
<dbReference type="GO" id="GO:0016779">
    <property type="term" value="F:nucleotidyltransferase activity"/>
    <property type="evidence" value="ECO:0007669"/>
    <property type="project" value="UniProtKB-KW"/>
</dbReference>
<keyword evidence="1" id="KW-0808">Transferase</keyword>
<evidence type="ECO:0000256" key="1">
    <source>
        <dbReference type="ARBA" id="ARBA00022679"/>
    </source>
</evidence>
<dbReference type="KEGG" id="mfm:MfeM64YM_0050"/>
<name>A0AB32XAE6_MYCFM</name>
<protein>
    <submittedName>
        <fullName evidence="4">Bifunctional protein GlmU</fullName>
    </submittedName>
</protein>
<organism evidence="4 5">
    <name type="scientific">Mycoplasmopsis fermentans (strain M64)</name>
    <name type="common">Mycoplasma fermentans</name>
    <dbReference type="NCBI Taxonomy" id="943945"/>
    <lineage>
        <taxon>Bacteria</taxon>
        <taxon>Bacillati</taxon>
        <taxon>Mycoplasmatota</taxon>
        <taxon>Mycoplasmoidales</taxon>
        <taxon>Metamycoplasmataceae</taxon>
        <taxon>Mycoplasmopsis</taxon>
    </lineage>
</organism>
<evidence type="ECO:0000313" key="4">
    <source>
        <dbReference type="EMBL" id="ADV34060.1"/>
    </source>
</evidence>
<dbReference type="EMBL" id="CP002458">
    <property type="protein sequence ID" value="ADV34060.1"/>
    <property type="molecule type" value="Genomic_DNA"/>
</dbReference>
<dbReference type="PANTHER" id="PTHR43584">
    <property type="entry name" value="NUCLEOTIDYL TRANSFERASE"/>
    <property type="match status" value="1"/>
</dbReference>
<dbReference type="InterPro" id="IPR029044">
    <property type="entry name" value="Nucleotide-diphossugar_trans"/>
</dbReference>
<dbReference type="SUPFAM" id="SSF53448">
    <property type="entry name" value="Nucleotide-diphospho-sugar transferases"/>
    <property type="match status" value="1"/>
</dbReference>
<dbReference type="Proteomes" id="UP000007473">
    <property type="component" value="Chromosome"/>
</dbReference>
<dbReference type="PANTHER" id="PTHR43584:SF8">
    <property type="entry name" value="N-ACETYLMURAMATE ALPHA-1-PHOSPHATE URIDYLYLTRANSFERASE"/>
    <property type="match status" value="1"/>
</dbReference>